<dbReference type="InterPro" id="IPR019285">
    <property type="entry name" value="DUF2336"/>
</dbReference>
<dbReference type="InterPro" id="IPR014598">
    <property type="entry name" value="UCP035865"/>
</dbReference>
<gene>
    <name evidence="1" type="ORF">K6K41_03365</name>
</gene>
<reference evidence="1" key="1">
    <citation type="submission" date="2021-08" db="EMBL/GenBank/DDBJ databases">
        <authorList>
            <person name="Zhang H."/>
            <person name="Xu M."/>
            <person name="Yu Z."/>
            <person name="Yang L."/>
            <person name="Cai Y."/>
        </authorList>
    </citation>
    <scope>NUCLEOTIDE SEQUENCE</scope>
    <source>
        <strain evidence="1">CHL1</strain>
    </source>
</reference>
<evidence type="ECO:0000313" key="1">
    <source>
        <dbReference type="EMBL" id="QZO00738.1"/>
    </source>
</evidence>
<dbReference type="KEGG" id="cmet:K6K41_03365"/>
<keyword evidence="2" id="KW-1185">Reference proteome</keyword>
<accession>A0A9E6UID5</accession>
<evidence type="ECO:0000313" key="2">
    <source>
        <dbReference type="Proteomes" id="UP000825701"/>
    </source>
</evidence>
<dbReference type="RefSeq" id="WP_261403923.1">
    <property type="nucleotide sequence ID" value="NZ_CP081869.1"/>
</dbReference>
<proteinExistence type="predicted"/>
<dbReference type="EMBL" id="CP081869">
    <property type="protein sequence ID" value="QZO00738.1"/>
    <property type="molecule type" value="Genomic_DNA"/>
</dbReference>
<dbReference type="Proteomes" id="UP000825701">
    <property type="component" value="Chromosome"/>
</dbReference>
<dbReference type="AlphaFoldDB" id="A0A9E6UID5"/>
<sequence length="380" mass="40009">MIVERYLDWASSAPAHMRAEAAGALARSYLHGELDAHVREEVEAALTLALDDDHVAVRAALADALAASPDAPPALILSLAQDVPDVADPVLSRSPVLGDLELVDLVALGGSRAQLAISGRRQVSGPLAAAIAEVGDARACERLASNRGAHLTRAAASRIAERHGADGATRDALLTREELGPEIRQRLMRSVAEALSAFVSSRGWLDAGRARRAADEACERGLVVIASDAPDRRAFVLHLAERDLFSPSLALRALLSGDLALFEAALSALSGQDPVRVAGFVRDFEGRGFEALYQRAGFPRSALGAFRGALAAAREVGFAEMGSAALSRRMVERALTACEGADLDVSSLRAMLRRLAAEAAREDARRTLGEPARRVAAAAA</sequence>
<organism evidence="1 2">
    <name type="scientific">Chenggangzhangella methanolivorans</name>
    <dbReference type="NCBI Taxonomy" id="1437009"/>
    <lineage>
        <taxon>Bacteria</taxon>
        <taxon>Pseudomonadati</taxon>
        <taxon>Pseudomonadota</taxon>
        <taxon>Alphaproteobacteria</taxon>
        <taxon>Hyphomicrobiales</taxon>
        <taxon>Methylopilaceae</taxon>
        <taxon>Chenggangzhangella</taxon>
    </lineage>
</organism>
<dbReference type="PIRSF" id="PIRSF035865">
    <property type="entry name" value="UCP035865"/>
    <property type="match status" value="1"/>
</dbReference>
<name>A0A9E6UID5_9HYPH</name>
<dbReference type="Pfam" id="PF10098">
    <property type="entry name" value="DUF2336"/>
    <property type="match status" value="1"/>
</dbReference>
<protein>
    <submittedName>
        <fullName evidence="1">DUF2336 domain-containing protein</fullName>
    </submittedName>
</protein>